<dbReference type="OrthoDB" id="9807740at2"/>
<feature type="binding site" evidence="9">
    <location>
        <position position="123"/>
    </location>
    <ligand>
        <name>Zn(2+)</name>
        <dbReference type="ChEBI" id="CHEBI:29105"/>
        <note>catalytic</note>
    </ligand>
</feature>
<evidence type="ECO:0000256" key="9">
    <source>
        <dbReference type="HAMAP-Rule" id="MF_00009"/>
    </source>
</evidence>
<dbReference type="PANTHER" id="PTHR46986:SF1">
    <property type="entry name" value="ENDORIBONUCLEASE YBEY, CHLOROPLASTIC"/>
    <property type="match status" value="1"/>
</dbReference>
<accession>A0A419V3K1</accession>
<reference evidence="10 11" key="1">
    <citation type="submission" date="2018-09" db="EMBL/GenBank/DDBJ databases">
        <title>Genomic Encyclopedia of Archaeal and Bacterial Type Strains, Phase II (KMG-II): from individual species to whole genera.</title>
        <authorList>
            <person name="Goeker M."/>
        </authorList>
    </citation>
    <scope>NUCLEOTIDE SEQUENCE [LARGE SCALE GENOMIC DNA]</scope>
    <source>
        <strain evidence="10 11">DSM 17008</strain>
    </source>
</reference>
<dbReference type="PROSITE" id="PS01306">
    <property type="entry name" value="UPF0054"/>
    <property type="match status" value="1"/>
</dbReference>
<evidence type="ECO:0000256" key="3">
    <source>
        <dbReference type="ARBA" id="ARBA00022552"/>
    </source>
</evidence>
<dbReference type="Proteomes" id="UP000285120">
    <property type="component" value="Unassembled WGS sequence"/>
</dbReference>
<keyword evidence="6 9" id="KW-0255">Endonuclease</keyword>
<keyword evidence="5 9" id="KW-0479">Metal-binding</keyword>
<dbReference type="GO" id="GO:0004521">
    <property type="term" value="F:RNA endonuclease activity"/>
    <property type="evidence" value="ECO:0007669"/>
    <property type="project" value="UniProtKB-UniRule"/>
</dbReference>
<evidence type="ECO:0000256" key="7">
    <source>
        <dbReference type="ARBA" id="ARBA00022801"/>
    </source>
</evidence>
<dbReference type="PANTHER" id="PTHR46986">
    <property type="entry name" value="ENDORIBONUCLEASE YBEY, CHLOROPLASTIC"/>
    <property type="match status" value="1"/>
</dbReference>
<dbReference type="InterPro" id="IPR023091">
    <property type="entry name" value="MetalPrtase_cat_dom_sf_prd"/>
</dbReference>
<name>A0A419V3K1_9BACL</name>
<evidence type="ECO:0000256" key="4">
    <source>
        <dbReference type="ARBA" id="ARBA00022722"/>
    </source>
</evidence>
<dbReference type="Pfam" id="PF02130">
    <property type="entry name" value="YbeY"/>
    <property type="match status" value="1"/>
</dbReference>
<keyword evidence="7 9" id="KW-0378">Hydrolase</keyword>
<keyword evidence="8 9" id="KW-0862">Zinc</keyword>
<dbReference type="SUPFAM" id="SSF55486">
    <property type="entry name" value="Metalloproteases ('zincins'), catalytic domain"/>
    <property type="match status" value="1"/>
</dbReference>
<protein>
    <recommendedName>
        <fullName evidence="9">Endoribonuclease YbeY</fullName>
        <ecNumber evidence="9">3.1.-.-</ecNumber>
    </recommendedName>
</protein>
<feature type="binding site" evidence="9">
    <location>
        <position position="119"/>
    </location>
    <ligand>
        <name>Zn(2+)</name>
        <dbReference type="ChEBI" id="CHEBI:29105"/>
        <note>catalytic</note>
    </ligand>
</feature>
<evidence type="ECO:0000256" key="5">
    <source>
        <dbReference type="ARBA" id="ARBA00022723"/>
    </source>
</evidence>
<keyword evidence="9" id="KW-0963">Cytoplasm</keyword>
<dbReference type="Gene3D" id="3.40.390.30">
    <property type="entry name" value="Metalloproteases ('zincins'), catalytic domain"/>
    <property type="match status" value="1"/>
</dbReference>
<gene>
    <name evidence="9" type="primary">ybeY</name>
    <name evidence="10" type="ORF">ATL39_2234</name>
</gene>
<dbReference type="GO" id="GO:0005737">
    <property type="term" value="C:cytoplasm"/>
    <property type="evidence" value="ECO:0007669"/>
    <property type="project" value="UniProtKB-SubCell"/>
</dbReference>
<dbReference type="NCBIfam" id="TIGR00043">
    <property type="entry name" value="rRNA maturation RNase YbeY"/>
    <property type="match status" value="1"/>
</dbReference>
<dbReference type="RefSeq" id="WP_120193418.1">
    <property type="nucleotide sequence ID" value="NZ_RAPK01000009.1"/>
</dbReference>
<comment type="cofactor">
    <cofactor evidence="9">
        <name>Zn(2+)</name>
        <dbReference type="ChEBI" id="CHEBI:29105"/>
    </cofactor>
    <text evidence="9">Binds 1 zinc ion.</text>
</comment>
<comment type="similarity">
    <text evidence="1 9">Belongs to the endoribonuclease YbeY family.</text>
</comment>
<evidence type="ECO:0000256" key="1">
    <source>
        <dbReference type="ARBA" id="ARBA00010875"/>
    </source>
</evidence>
<keyword evidence="2 9" id="KW-0690">Ribosome biogenesis</keyword>
<dbReference type="GO" id="GO:0004222">
    <property type="term" value="F:metalloendopeptidase activity"/>
    <property type="evidence" value="ECO:0007669"/>
    <property type="project" value="InterPro"/>
</dbReference>
<sequence>MAVTIDINDETTEVSGPSLTMLEEVLQLAADMEDIKGEAELSVTIVTNEAIQEINKEYRGIDKPTDVISFALDDEEPFTDGDDVPHLLGDIVISLPRAVEQAEEYGHSFEREFAFLGVHGLLHLLGYLHDSESEEKEMFARQEEILKEYGLKRQ</sequence>
<dbReference type="InterPro" id="IPR002036">
    <property type="entry name" value="YbeY"/>
</dbReference>
<keyword evidence="11" id="KW-1185">Reference proteome</keyword>
<evidence type="ECO:0000313" key="11">
    <source>
        <dbReference type="Proteomes" id="UP000285120"/>
    </source>
</evidence>
<dbReference type="InterPro" id="IPR020549">
    <property type="entry name" value="YbeY_CS"/>
</dbReference>
<feature type="binding site" evidence="9">
    <location>
        <position position="129"/>
    </location>
    <ligand>
        <name>Zn(2+)</name>
        <dbReference type="ChEBI" id="CHEBI:29105"/>
        <note>catalytic</note>
    </ligand>
</feature>
<evidence type="ECO:0000256" key="8">
    <source>
        <dbReference type="ARBA" id="ARBA00022833"/>
    </source>
</evidence>
<comment type="caution">
    <text evidence="10">The sequence shown here is derived from an EMBL/GenBank/DDBJ whole genome shotgun (WGS) entry which is preliminary data.</text>
</comment>
<evidence type="ECO:0000313" key="10">
    <source>
        <dbReference type="EMBL" id="RKD73032.1"/>
    </source>
</evidence>
<organism evidence="10 11">
    <name type="scientific">Sinobaca qinghaiensis</name>
    <dbReference type="NCBI Taxonomy" id="342944"/>
    <lineage>
        <taxon>Bacteria</taxon>
        <taxon>Bacillati</taxon>
        <taxon>Bacillota</taxon>
        <taxon>Bacilli</taxon>
        <taxon>Bacillales</taxon>
        <taxon>Sporolactobacillaceae</taxon>
        <taxon>Sinobaca</taxon>
    </lineage>
</organism>
<dbReference type="GO" id="GO:0006364">
    <property type="term" value="P:rRNA processing"/>
    <property type="evidence" value="ECO:0007669"/>
    <property type="project" value="UniProtKB-UniRule"/>
</dbReference>
<dbReference type="AlphaFoldDB" id="A0A419V3K1"/>
<comment type="subcellular location">
    <subcellularLocation>
        <location evidence="9">Cytoplasm</location>
    </subcellularLocation>
</comment>
<dbReference type="EC" id="3.1.-.-" evidence="9"/>
<evidence type="ECO:0000256" key="2">
    <source>
        <dbReference type="ARBA" id="ARBA00022517"/>
    </source>
</evidence>
<dbReference type="GO" id="GO:0008270">
    <property type="term" value="F:zinc ion binding"/>
    <property type="evidence" value="ECO:0007669"/>
    <property type="project" value="UniProtKB-UniRule"/>
</dbReference>
<proteinExistence type="inferred from homology"/>
<keyword evidence="3 9" id="KW-0698">rRNA processing</keyword>
<comment type="function">
    <text evidence="9">Single strand-specific metallo-endoribonuclease involved in late-stage 70S ribosome quality control and in maturation of the 3' terminus of the 16S rRNA.</text>
</comment>
<dbReference type="EMBL" id="RAPK01000009">
    <property type="protein sequence ID" value="RKD73032.1"/>
    <property type="molecule type" value="Genomic_DNA"/>
</dbReference>
<keyword evidence="4 9" id="KW-0540">Nuclease</keyword>
<evidence type="ECO:0000256" key="6">
    <source>
        <dbReference type="ARBA" id="ARBA00022759"/>
    </source>
</evidence>
<dbReference type="HAMAP" id="MF_00009">
    <property type="entry name" value="Endoribonucl_YbeY"/>
    <property type="match status" value="1"/>
</dbReference>